<dbReference type="GO" id="GO:0047372">
    <property type="term" value="F:monoacylglycerol lipase activity"/>
    <property type="evidence" value="ECO:0007669"/>
    <property type="project" value="TreeGrafter"/>
</dbReference>
<feature type="region of interest" description="Disordered" evidence="4">
    <location>
        <begin position="201"/>
        <end position="227"/>
    </location>
</feature>
<evidence type="ECO:0000256" key="4">
    <source>
        <dbReference type="SAM" id="MobiDB-lite"/>
    </source>
</evidence>
<keyword evidence="3" id="KW-0378">Hydrolase</keyword>
<comment type="similarity">
    <text evidence="1">Belongs to the patatin family.</text>
</comment>
<keyword evidence="3" id="KW-0442">Lipid degradation</keyword>
<evidence type="ECO:0000259" key="5">
    <source>
        <dbReference type="PROSITE" id="PS51635"/>
    </source>
</evidence>
<dbReference type="Proteomes" id="UP000439903">
    <property type="component" value="Unassembled WGS sequence"/>
</dbReference>
<feature type="active site" description="Proton acceptor" evidence="3">
    <location>
        <position position="329"/>
    </location>
</feature>
<reference evidence="6 7" key="1">
    <citation type="journal article" date="2019" name="Environ. Microbiol.">
        <title>At the nexus of three kingdoms: the genome of the mycorrhizal fungus Gigaspora margarita provides insights into plant, endobacterial and fungal interactions.</title>
        <authorList>
            <person name="Venice F."/>
            <person name="Ghignone S."/>
            <person name="Salvioli di Fossalunga A."/>
            <person name="Amselem J."/>
            <person name="Novero M."/>
            <person name="Xianan X."/>
            <person name="Sedzielewska Toro K."/>
            <person name="Morin E."/>
            <person name="Lipzen A."/>
            <person name="Grigoriev I.V."/>
            <person name="Henrissat B."/>
            <person name="Martin F.M."/>
            <person name="Bonfante P."/>
        </authorList>
    </citation>
    <scope>NUCLEOTIDE SEQUENCE [LARGE SCALE GENOMIC DNA]</scope>
    <source>
        <strain evidence="6 7">BEG34</strain>
    </source>
</reference>
<feature type="domain" description="PNPLA" evidence="5">
    <location>
        <begin position="8"/>
        <end position="342"/>
    </location>
</feature>
<evidence type="ECO:0000313" key="7">
    <source>
        <dbReference type="Proteomes" id="UP000439903"/>
    </source>
</evidence>
<dbReference type="PROSITE" id="PS51635">
    <property type="entry name" value="PNPLA"/>
    <property type="match status" value="1"/>
</dbReference>
<dbReference type="InterPro" id="IPR016035">
    <property type="entry name" value="Acyl_Trfase/lysoPLipase"/>
</dbReference>
<feature type="active site" description="Nucleophile" evidence="3">
    <location>
        <position position="57"/>
    </location>
</feature>
<evidence type="ECO:0000256" key="3">
    <source>
        <dbReference type="PROSITE-ProRule" id="PRU01161"/>
    </source>
</evidence>
<keyword evidence="2 3" id="KW-0443">Lipid metabolism</keyword>
<dbReference type="Gene3D" id="3.40.1090.10">
    <property type="entry name" value="Cytosolic phospholipase A2 catalytic domain"/>
    <property type="match status" value="2"/>
</dbReference>
<dbReference type="SUPFAM" id="SSF52151">
    <property type="entry name" value="FabD/lysophospholipase-like"/>
    <property type="match status" value="1"/>
</dbReference>
<dbReference type="GO" id="GO:0016042">
    <property type="term" value="P:lipid catabolic process"/>
    <property type="evidence" value="ECO:0007669"/>
    <property type="project" value="UniProtKB-UniRule"/>
</dbReference>
<name>A0A8H4AY40_GIGMA</name>
<dbReference type="AlphaFoldDB" id="A0A8H4AY40"/>
<dbReference type="EMBL" id="WTPW01000131">
    <property type="protein sequence ID" value="KAF0543772.1"/>
    <property type="molecule type" value="Genomic_DNA"/>
</dbReference>
<evidence type="ECO:0000256" key="2">
    <source>
        <dbReference type="ARBA" id="ARBA00023098"/>
    </source>
</evidence>
<comment type="caution">
    <text evidence="6">The sequence shown here is derived from an EMBL/GenBank/DDBJ whole genome shotgun (WGS) entry which is preliminary data.</text>
</comment>
<gene>
    <name evidence="6" type="ORF">F8M41_003450</name>
</gene>
<sequence length="465" mass="52850">MEDTKYIISIDGGGIKGIIPAIILAEIEKRVTEELKKEDPNADFRCADFFDIFAGTSTGSILALALTVPENNRPKYSGPFMVDFFQIHGKEVFPNYSPFRFVDKLLKNITNIFQGAKLSNMANNVVNVVKKESLKVEKKVRNLTDNESEETNIKVEKKSFVESVFGFITPTSPQEEKSIQYNEINNKTQIKVEETVSKSKSVDVKKSNTEDGTTSKPDDNNDDDDKSFKDHLKELEDYFKSYDPFVPKYDPSRFENLLTEYLDELKLKDTVNGVDVFITSFNLSSCERTFFTNLNSEHGDILMKDVIRASAAAPTYFPAKNISNKYFIDGGVFMNNPTTRIYLEAKKKYPNSKFVVISLGTGRYISPLEKYSNAGVAQWVSPLITLLMDSEQLNHHDFMEMLAEFDGSKYYRIQPTLEEELNLADASDDDVKKLIVVGNKVINDSNNKLDEIVNLLVDKCKKKYY</sequence>
<feature type="short sequence motif" description="GXSXG" evidence="3">
    <location>
        <begin position="55"/>
        <end position="59"/>
    </location>
</feature>
<feature type="short sequence motif" description="GXGXXG" evidence="3">
    <location>
        <begin position="12"/>
        <end position="17"/>
    </location>
</feature>
<evidence type="ECO:0000313" key="6">
    <source>
        <dbReference type="EMBL" id="KAF0543772.1"/>
    </source>
</evidence>
<dbReference type="GO" id="GO:0004620">
    <property type="term" value="F:phospholipase activity"/>
    <property type="evidence" value="ECO:0007669"/>
    <property type="project" value="TreeGrafter"/>
</dbReference>
<dbReference type="Pfam" id="PF01734">
    <property type="entry name" value="Patatin"/>
    <property type="match status" value="2"/>
</dbReference>
<dbReference type="InterPro" id="IPR002641">
    <property type="entry name" value="PNPLA_dom"/>
</dbReference>
<keyword evidence="7" id="KW-1185">Reference proteome</keyword>
<dbReference type="OrthoDB" id="1658288at2759"/>
<accession>A0A8H4AY40</accession>
<protein>
    <submittedName>
        <fullName evidence="6">Patatin</fullName>
    </submittedName>
</protein>
<dbReference type="PANTHER" id="PTHR32176:SF92">
    <property type="entry name" value="XYLOSE ISOMERASE"/>
    <property type="match status" value="1"/>
</dbReference>
<proteinExistence type="inferred from homology"/>
<organism evidence="6 7">
    <name type="scientific">Gigaspora margarita</name>
    <dbReference type="NCBI Taxonomy" id="4874"/>
    <lineage>
        <taxon>Eukaryota</taxon>
        <taxon>Fungi</taxon>
        <taxon>Fungi incertae sedis</taxon>
        <taxon>Mucoromycota</taxon>
        <taxon>Glomeromycotina</taxon>
        <taxon>Glomeromycetes</taxon>
        <taxon>Diversisporales</taxon>
        <taxon>Gigasporaceae</taxon>
        <taxon>Gigaspora</taxon>
    </lineage>
</organism>
<dbReference type="PANTHER" id="PTHR32176">
    <property type="entry name" value="XYLOSE ISOMERASE"/>
    <property type="match status" value="1"/>
</dbReference>
<dbReference type="GO" id="GO:0046486">
    <property type="term" value="P:glycerolipid metabolic process"/>
    <property type="evidence" value="ECO:0007669"/>
    <property type="project" value="UniProtKB-ARBA"/>
</dbReference>
<evidence type="ECO:0000256" key="1">
    <source>
        <dbReference type="ARBA" id="ARBA00010240"/>
    </source>
</evidence>
<feature type="short sequence motif" description="DGA/G" evidence="3">
    <location>
        <begin position="329"/>
        <end position="331"/>
    </location>
</feature>